<dbReference type="AlphaFoldDB" id="A0A937F7U3"/>
<feature type="domain" description="HTH luxR-type" evidence="4">
    <location>
        <begin position="145"/>
        <end position="210"/>
    </location>
</feature>
<proteinExistence type="predicted"/>
<dbReference type="InterPro" id="IPR039420">
    <property type="entry name" value="WalR-like"/>
</dbReference>
<protein>
    <submittedName>
        <fullName evidence="6">Response regulator transcription factor</fullName>
    </submittedName>
</protein>
<dbReference type="Gene3D" id="3.40.50.2300">
    <property type="match status" value="1"/>
</dbReference>
<dbReference type="RefSeq" id="WP_202245703.1">
    <property type="nucleotide sequence ID" value="NZ_JAESIY010000009.1"/>
</dbReference>
<dbReference type="InterPro" id="IPR036388">
    <property type="entry name" value="WH-like_DNA-bd_sf"/>
</dbReference>
<comment type="caution">
    <text evidence="6">The sequence shown here is derived from an EMBL/GenBank/DDBJ whole genome shotgun (WGS) entry which is preliminary data.</text>
</comment>
<dbReference type="Proteomes" id="UP000659388">
    <property type="component" value="Unassembled WGS sequence"/>
</dbReference>
<dbReference type="InterPro" id="IPR011006">
    <property type="entry name" value="CheY-like_superfamily"/>
</dbReference>
<dbReference type="EMBL" id="JAESIY010000009">
    <property type="protein sequence ID" value="MBL3657921.1"/>
    <property type="molecule type" value="Genomic_DNA"/>
</dbReference>
<reference evidence="6" key="1">
    <citation type="submission" date="2021-01" db="EMBL/GenBank/DDBJ databases">
        <title>Fulvivirga kasyanovii gen. nov., sp nov., a novel member of the phylum Bacteroidetes isolated from seawater in a mussel farm.</title>
        <authorList>
            <person name="Zhao L.-H."/>
            <person name="Wang Z.-J."/>
        </authorList>
    </citation>
    <scope>NUCLEOTIDE SEQUENCE</scope>
    <source>
        <strain evidence="6">2943</strain>
    </source>
</reference>
<dbReference type="CDD" id="cd17535">
    <property type="entry name" value="REC_NarL-like"/>
    <property type="match status" value="1"/>
</dbReference>
<keyword evidence="7" id="KW-1185">Reference proteome</keyword>
<dbReference type="GO" id="GO:0003677">
    <property type="term" value="F:DNA binding"/>
    <property type="evidence" value="ECO:0007669"/>
    <property type="project" value="UniProtKB-KW"/>
</dbReference>
<feature type="modified residue" description="4-aspartylphosphate" evidence="3">
    <location>
        <position position="58"/>
    </location>
</feature>
<name>A0A937F7U3_9BACT</name>
<dbReference type="InterPro" id="IPR058245">
    <property type="entry name" value="NreC/VraR/RcsB-like_REC"/>
</dbReference>
<organism evidence="6 7">
    <name type="scientific">Fulvivirga sediminis</name>
    <dbReference type="NCBI Taxonomy" id="2803949"/>
    <lineage>
        <taxon>Bacteria</taxon>
        <taxon>Pseudomonadati</taxon>
        <taxon>Bacteroidota</taxon>
        <taxon>Cytophagia</taxon>
        <taxon>Cytophagales</taxon>
        <taxon>Fulvivirgaceae</taxon>
        <taxon>Fulvivirga</taxon>
    </lineage>
</organism>
<evidence type="ECO:0000313" key="7">
    <source>
        <dbReference type="Proteomes" id="UP000659388"/>
    </source>
</evidence>
<dbReference type="PRINTS" id="PR00038">
    <property type="entry name" value="HTHLUXR"/>
</dbReference>
<dbReference type="Pfam" id="PF00072">
    <property type="entry name" value="Response_reg"/>
    <property type="match status" value="1"/>
</dbReference>
<evidence type="ECO:0000259" key="5">
    <source>
        <dbReference type="PROSITE" id="PS50110"/>
    </source>
</evidence>
<dbReference type="GO" id="GO:0006355">
    <property type="term" value="P:regulation of DNA-templated transcription"/>
    <property type="evidence" value="ECO:0007669"/>
    <property type="project" value="InterPro"/>
</dbReference>
<dbReference type="PROSITE" id="PS50043">
    <property type="entry name" value="HTH_LUXR_2"/>
    <property type="match status" value="1"/>
</dbReference>
<dbReference type="Pfam" id="PF00196">
    <property type="entry name" value="GerE"/>
    <property type="match status" value="1"/>
</dbReference>
<feature type="domain" description="Response regulatory" evidence="5">
    <location>
        <begin position="6"/>
        <end position="123"/>
    </location>
</feature>
<dbReference type="InterPro" id="IPR000792">
    <property type="entry name" value="Tscrpt_reg_LuxR_C"/>
</dbReference>
<dbReference type="SMART" id="SM00421">
    <property type="entry name" value="HTH_LUXR"/>
    <property type="match status" value="1"/>
</dbReference>
<dbReference type="CDD" id="cd06170">
    <property type="entry name" value="LuxR_C_like"/>
    <property type="match status" value="1"/>
</dbReference>
<evidence type="ECO:0000313" key="6">
    <source>
        <dbReference type="EMBL" id="MBL3657921.1"/>
    </source>
</evidence>
<evidence type="ECO:0000256" key="2">
    <source>
        <dbReference type="ARBA" id="ARBA00023125"/>
    </source>
</evidence>
<accession>A0A937F7U3</accession>
<evidence type="ECO:0000259" key="4">
    <source>
        <dbReference type="PROSITE" id="PS50043"/>
    </source>
</evidence>
<evidence type="ECO:0000256" key="1">
    <source>
        <dbReference type="ARBA" id="ARBA00022553"/>
    </source>
</evidence>
<dbReference type="GO" id="GO:0000160">
    <property type="term" value="P:phosphorelay signal transduction system"/>
    <property type="evidence" value="ECO:0007669"/>
    <property type="project" value="InterPro"/>
</dbReference>
<dbReference type="Gene3D" id="1.10.10.10">
    <property type="entry name" value="Winged helix-like DNA-binding domain superfamily/Winged helix DNA-binding domain"/>
    <property type="match status" value="1"/>
</dbReference>
<dbReference type="PROSITE" id="PS50110">
    <property type="entry name" value="RESPONSE_REGULATORY"/>
    <property type="match status" value="1"/>
</dbReference>
<dbReference type="PANTHER" id="PTHR43214:SF17">
    <property type="entry name" value="TRANSCRIPTIONAL REGULATORY PROTEIN RCSB"/>
    <property type="match status" value="1"/>
</dbReference>
<sequence length="213" mass="24246">MEKKFNIIIADDHVMFLDGLHAILSELPEIDTIHLATDGVQVMRLLHQFKDVEMVISDINMPKMDGLTLLSEVKKFNSNIKFFVLSMLEDMRTINKVVQKEADGYLLKFADKEELKAAVKEVLSGEQHYSSTVKERYMKGVFEKKKNPTVELSARETEILKLLAEELTSKEIAEKLFISVNTVETHRKNILLKTGSKTTTGAVKYAIENDILD</sequence>
<dbReference type="SUPFAM" id="SSF46894">
    <property type="entry name" value="C-terminal effector domain of the bipartite response regulators"/>
    <property type="match status" value="1"/>
</dbReference>
<evidence type="ECO:0000256" key="3">
    <source>
        <dbReference type="PROSITE-ProRule" id="PRU00169"/>
    </source>
</evidence>
<dbReference type="SUPFAM" id="SSF52172">
    <property type="entry name" value="CheY-like"/>
    <property type="match status" value="1"/>
</dbReference>
<dbReference type="PANTHER" id="PTHR43214">
    <property type="entry name" value="TWO-COMPONENT RESPONSE REGULATOR"/>
    <property type="match status" value="1"/>
</dbReference>
<gene>
    <name evidence="6" type="ORF">JL102_17350</name>
</gene>
<dbReference type="InterPro" id="IPR001789">
    <property type="entry name" value="Sig_transdc_resp-reg_receiver"/>
</dbReference>
<dbReference type="InterPro" id="IPR016032">
    <property type="entry name" value="Sig_transdc_resp-reg_C-effctor"/>
</dbReference>
<keyword evidence="2" id="KW-0238">DNA-binding</keyword>
<keyword evidence="1 3" id="KW-0597">Phosphoprotein</keyword>
<dbReference type="SMART" id="SM00448">
    <property type="entry name" value="REC"/>
    <property type="match status" value="1"/>
</dbReference>